<dbReference type="EMBL" id="AP019309">
    <property type="protein sequence ID" value="BBH27944.1"/>
    <property type="molecule type" value="Genomic_DNA"/>
</dbReference>
<dbReference type="FunCoup" id="A0A3G9JYQ8">
    <property type="interactions" value="373"/>
</dbReference>
<dbReference type="InterPro" id="IPR036412">
    <property type="entry name" value="HAD-like_sf"/>
</dbReference>
<name>A0A3G9JYQ8_9FIRM</name>
<dbReference type="CDD" id="cd07505">
    <property type="entry name" value="HAD_BPGM-like"/>
    <property type="match status" value="1"/>
</dbReference>
<dbReference type="AlphaFoldDB" id="A0A3G9JYQ8"/>
<dbReference type="InterPro" id="IPR023198">
    <property type="entry name" value="PGP-like_dom2"/>
</dbReference>
<sequence>MKAVIFDMDGLMIDSERLALKCYQKVLGTMGLTMSEDFYKGVLGLPDRDVKTVFLKEYGDDFPFDDVLEKIFAKMREEIDTHGVPLKKGLIPLLTYLQDHHYKTIVATSSPRAWMQHLLEKDVLPYMTDSICVEEVTKGKPDPEMFLKACEKLNVHPADALVLEDSEAGICAAYNAHIPVIGIPDLKVPGKRYQAMTAYMVSSLNDVIALIESKKV</sequence>
<dbReference type="InterPro" id="IPR006439">
    <property type="entry name" value="HAD-SF_hydro_IA"/>
</dbReference>
<dbReference type="InterPro" id="IPR041492">
    <property type="entry name" value="HAD_2"/>
</dbReference>
<dbReference type="SUPFAM" id="SSF56784">
    <property type="entry name" value="HAD-like"/>
    <property type="match status" value="1"/>
</dbReference>
<dbReference type="SFLD" id="SFLDG01129">
    <property type="entry name" value="C1.5:_HAD__Beta-PGM__Phosphata"/>
    <property type="match status" value="1"/>
</dbReference>
<dbReference type="Pfam" id="PF13419">
    <property type="entry name" value="HAD_2"/>
    <property type="match status" value="1"/>
</dbReference>
<dbReference type="SFLD" id="SFLDS00003">
    <property type="entry name" value="Haloacid_Dehalogenase"/>
    <property type="match status" value="1"/>
</dbReference>
<dbReference type="GO" id="GO:0016787">
    <property type="term" value="F:hydrolase activity"/>
    <property type="evidence" value="ECO:0007669"/>
    <property type="project" value="UniProtKB-KW"/>
</dbReference>
<dbReference type="KEGG" id="ebm:SG0102_28780"/>
<keyword evidence="1" id="KW-0378">Hydrolase</keyword>
<dbReference type="InParanoid" id="A0A3G9JYQ8"/>
<dbReference type="PANTHER" id="PTHR18901">
    <property type="entry name" value="2-DEOXYGLUCOSE-6-PHOSPHATE PHOSPHATASE 2"/>
    <property type="match status" value="1"/>
</dbReference>
<dbReference type="PANTHER" id="PTHR18901:SF38">
    <property type="entry name" value="PSEUDOURIDINE-5'-PHOSPHATASE"/>
    <property type="match status" value="1"/>
</dbReference>
<accession>A0A3G9JYQ8</accession>
<dbReference type="NCBIfam" id="TIGR01509">
    <property type="entry name" value="HAD-SF-IA-v3"/>
    <property type="match status" value="1"/>
</dbReference>
<gene>
    <name evidence="1" type="ORF">SG0102_28780</name>
</gene>
<dbReference type="NCBIfam" id="TIGR01549">
    <property type="entry name" value="HAD-SF-IA-v1"/>
    <property type="match status" value="1"/>
</dbReference>
<proteinExistence type="predicted"/>
<organism evidence="1 2">
    <name type="scientific">Intestinibaculum porci</name>
    <dbReference type="NCBI Taxonomy" id="2487118"/>
    <lineage>
        <taxon>Bacteria</taxon>
        <taxon>Bacillati</taxon>
        <taxon>Bacillota</taxon>
        <taxon>Erysipelotrichia</taxon>
        <taxon>Erysipelotrichales</taxon>
        <taxon>Erysipelotrichaceae</taxon>
        <taxon>Intestinibaculum</taxon>
    </lineage>
</organism>
<dbReference type="Gene3D" id="1.10.150.240">
    <property type="entry name" value="Putative phosphatase, domain 2"/>
    <property type="match status" value="1"/>
</dbReference>
<protein>
    <submittedName>
        <fullName evidence="1">Hydrolase</fullName>
    </submittedName>
</protein>
<reference evidence="1 2" key="1">
    <citation type="submission" date="2018-11" db="EMBL/GenBank/DDBJ databases">
        <title>Novel Erysipelotrichaceae bacterium isolated from small intestine of a swine.</title>
        <authorList>
            <person name="Kim J.S."/>
            <person name="Choe H."/>
            <person name="Lee Y.R."/>
            <person name="Kim K.M."/>
            <person name="Park D.S."/>
        </authorList>
    </citation>
    <scope>NUCLEOTIDE SEQUENCE [LARGE SCALE GENOMIC DNA]</scope>
    <source>
        <strain evidence="1 2">SG0102</strain>
    </source>
</reference>
<evidence type="ECO:0000313" key="2">
    <source>
        <dbReference type="Proteomes" id="UP000268059"/>
    </source>
</evidence>
<dbReference type="InterPro" id="IPR023214">
    <property type="entry name" value="HAD_sf"/>
</dbReference>
<dbReference type="Proteomes" id="UP000268059">
    <property type="component" value="Chromosome"/>
</dbReference>
<evidence type="ECO:0000313" key="1">
    <source>
        <dbReference type="EMBL" id="BBH27944.1"/>
    </source>
</evidence>
<dbReference type="RefSeq" id="WP_125120616.1">
    <property type="nucleotide sequence ID" value="NZ_AP019309.1"/>
</dbReference>
<dbReference type="Gene3D" id="3.40.50.1000">
    <property type="entry name" value="HAD superfamily/HAD-like"/>
    <property type="match status" value="1"/>
</dbReference>
<dbReference type="OrthoDB" id="9797743at2"/>
<keyword evidence="2" id="KW-1185">Reference proteome</keyword>